<dbReference type="EMBL" id="JAEVFJ010000009">
    <property type="protein sequence ID" value="KAH8102581.1"/>
    <property type="molecule type" value="Genomic_DNA"/>
</dbReference>
<dbReference type="PANTHER" id="PTHR43844">
    <property type="entry name" value="METHIONINE SYNTHASE"/>
    <property type="match status" value="1"/>
</dbReference>
<dbReference type="OrthoDB" id="7772923at2759"/>
<dbReference type="Proteomes" id="UP000813824">
    <property type="component" value="Unassembled WGS sequence"/>
</dbReference>
<dbReference type="Pfam" id="PF01717">
    <property type="entry name" value="Meth_synt_2"/>
    <property type="match status" value="1"/>
</dbReference>
<dbReference type="GO" id="GO:0009086">
    <property type="term" value="P:methionine biosynthetic process"/>
    <property type="evidence" value="ECO:0007669"/>
    <property type="project" value="InterPro"/>
</dbReference>
<dbReference type="Gene3D" id="3.20.20.210">
    <property type="match status" value="1"/>
</dbReference>
<accession>A0A8K0US19</accession>
<dbReference type="PANTHER" id="PTHR43844:SF2">
    <property type="entry name" value="SYNTHASE, VITAMIN-B12 INDEPENDENT, PUTATIVE (AFU_ORTHOLOGUE AFUA_3G12060)-RELATED"/>
    <property type="match status" value="1"/>
</dbReference>
<reference evidence="2" key="1">
    <citation type="journal article" date="2021" name="New Phytol.">
        <title>Evolutionary innovations through gain and loss of genes in the ectomycorrhizal Boletales.</title>
        <authorList>
            <person name="Wu G."/>
            <person name="Miyauchi S."/>
            <person name="Morin E."/>
            <person name="Kuo A."/>
            <person name="Drula E."/>
            <person name="Varga T."/>
            <person name="Kohler A."/>
            <person name="Feng B."/>
            <person name="Cao Y."/>
            <person name="Lipzen A."/>
            <person name="Daum C."/>
            <person name="Hundley H."/>
            <person name="Pangilinan J."/>
            <person name="Johnson J."/>
            <person name="Barry K."/>
            <person name="LaButti K."/>
            <person name="Ng V."/>
            <person name="Ahrendt S."/>
            <person name="Min B."/>
            <person name="Choi I.G."/>
            <person name="Park H."/>
            <person name="Plett J.M."/>
            <person name="Magnuson J."/>
            <person name="Spatafora J.W."/>
            <person name="Nagy L.G."/>
            <person name="Henrissat B."/>
            <person name="Grigoriev I.V."/>
            <person name="Yang Z.L."/>
            <person name="Xu J."/>
            <person name="Martin F.M."/>
        </authorList>
    </citation>
    <scope>NUCLEOTIDE SEQUENCE</scope>
    <source>
        <strain evidence="2">KKN 215</strain>
    </source>
</reference>
<dbReference type="SUPFAM" id="SSF51726">
    <property type="entry name" value="UROD/MetE-like"/>
    <property type="match status" value="1"/>
</dbReference>
<name>A0A8K0US19_9AGAR</name>
<dbReference type="InterPro" id="IPR002629">
    <property type="entry name" value="Met_Synth_C/arc"/>
</dbReference>
<sequence>MTRLHSNPPFHAEHVGSILRPKALLEKRAQFEAQQCTKQELVNAENDAIAAVVKLQQDCGMRTITDGEMRRTFFFEGMFENLEGMTFVPNTPIEHFKAYLPYVAFYVMAGLSEVPSTYTTGKIKRTKGVHTEDFKYLKSCVKPEDVKHLKVNMLSPIWLHLRHGPEHTYDHSVYKNDDEYFRDLIQAYREEINELYELGCRNIQIDDPSFCFFCAQSMLDGMTKAGVDHAALLDKYISWYNVMTRDRPDDLVIGVHMCRGNYKGLHYCEGGYEAIAKKVFVDMDVDCFYLEYDDNRAGSFEPLQHLPLGKVVVLGLVTTKNGVLESASDIKSRVEEAVEVMVNGHPERSREDALKQISVSPQCGFASTVDGNPISEEEQRLKLELVVSVARMLW</sequence>
<dbReference type="InterPro" id="IPR038071">
    <property type="entry name" value="UROD/MetE-like_sf"/>
</dbReference>
<evidence type="ECO:0000259" key="1">
    <source>
        <dbReference type="Pfam" id="PF01717"/>
    </source>
</evidence>
<gene>
    <name evidence="2" type="ORF">BXZ70DRAFT_1006492</name>
</gene>
<protein>
    <recommendedName>
        <fullName evidence="1">Cobalamin-independent methionine synthase MetE C-terminal/archaeal domain-containing protein</fullName>
    </recommendedName>
</protein>
<proteinExistence type="predicted"/>
<feature type="domain" description="Cobalamin-independent methionine synthase MetE C-terminal/archaeal" evidence="1">
    <location>
        <begin position="164"/>
        <end position="390"/>
    </location>
</feature>
<dbReference type="CDD" id="cd03311">
    <property type="entry name" value="CIMS_C_terminal_like"/>
    <property type="match status" value="1"/>
</dbReference>
<evidence type="ECO:0000313" key="2">
    <source>
        <dbReference type="EMBL" id="KAH8102581.1"/>
    </source>
</evidence>
<dbReference type="GO" id="GO:0008270">
    <property type="term" value="F:zinc ion binding"/>
    <property type="evidence" value="ECO:0007669"/>
    <property type="project" value="InterPro"/>
</dbReference>
<dbReference type="GO" id="GO:0003871">
    <property type="term" value="F:5-methyltetrahydropteroyltriglutamate-homocysteine S-methyltransferase activity"/>
    <property type="evidence" value="ECO:0007669"/>
    <property type="project" value="InterPro"/>
</dbReference>
<comment type="caution">
    <text evidence="2">The sequence shown here is derived from an EMBL/GenBank/DDBJ whole genome shotgun (WGS) entry which is preliminary data.</text>
</comment>
<dbReference type="AlphaFoldDB" id="A0A8K0US19"/>
<keyword evidence="3" id="KW-1185">Reference proteome</keyword>
<organism evidence="2 3">
    <name type="scientific">Cristinia sonorae</name>
    <dbReference type="NCBI Taxonomy" id="1940300"/>
    <lineage>
        <taxon>Eukaryota</taxon>
        <taxon>Fungi</taxon>
        <taxon>Dikarya</taxon>
        <taxon>Basidiomycota</taxon>
        <taxon>Agaricomycotina</taxon>
        <taxon>Agaricomycetes</taxon>
        <taxon>Agaricomycetidae</taxon>
        <taxon>Agaricales</taxon>
        <taxon>Pleurotineae</taxon>
        <taxon>Stephanosporaceae</taxon>
        <taxon>Cristinia</taxon>
    </lineage>
</organism>
<evidence type="ECO:0000313" key="3">
    <source>
        <dbReference type="Proteomes" id="UP000813824"/>
    </source>
</evidence>